<comment type="caution">
    <text evidence="7">The sequence shown here is derived from an EMBL/GenBank/DDBJ whole genome shotgun (WGS) entry which is preliminary data.</text>
</comment>
<comment type="similarity">
    <text evidence="1">Belongs to the sigma-70 factor family. ECF subfamily.</text>
</comment>
<evidence type="ECO:0000256" key="1">
    <source>
        <dbReference type="ARBA" id="ARBA00010641"/>
    </source>
</evidence>
<keyword evidence="8" id="KW-1185">Reference proteome</keyword>
<dbReference type="InterPro" id="IPR013249">
    <property type="entry name" value="RNA_pol_sigma70_r4_t2"/>
</dbReference>
<dbReference type="PANTHER" id="PTHR43133">
    <property type="entry name" value="RNA POLYMERASE ECF-TYPE SIGMA FACTO"/>
    <property type="match status" value="1"/>
</dbReference>
<dbReference type="RefSeq" id="WP_066447645.1">
    <property type="nucleotide sequence ID" value="NZ_JANKBF010000041.1"/>
</dbReference>
<keyword evidence="2" id="KW-0805">Transcription regulation</keyword>
<sequence length="158" mass="19150">MQDREGHYKFEEAFIKYSDMVTRISILNLRNSADAKDCFQNVFIKLYQYQNTFESEEHLKAWLIRVTINECKNFQKLFYKRTMDIDDVIVCQHQEQLILLPSVLKLPHKYKNVLYLHYYEGYKTFEIAEMLNMNENTVKSHLKRGRELLKKEVGDYYE</sequence>
<evidence type="ECO:0000259" key="6">
    <source>
        <dbReference type="Pfam" id="PF08281"/>
    </source>
</evidence>
<dbReference type="GO" id="GO:0016987">
    <property type="term" value="F:sigma factor activity"/>
    <property type="evidence" value="ECO:0007669"/>
    <property type="project" value="UniProtKB-KW"/>
</dbReference>
<organism evidence="7 8">
    <name type="scientific">Longibaculum muris</name>
    <dbReference type="NCBI Taxonomy" id="1796628"/>
    <lineage>
        <taxon>Bacteria</taxon>
        <taxon>Bacillati</taxon>
        <taxon>Bacillota</taxon>
        <taxon>Erysipelotrichia</taxon>
        <taxon>Erysipelotrichales</taxon>
        <taxon>Coprobacillaceae</taxon>
        <taxon>Longibaculum</taxon>
    </lineage>
</organism>
<keyword evidence="4" id="KW-0804">Transcription</keyword>
<dbReference type="InterPro" id="IPR007627">
    <property type="entry name" value="RNA_pol_sigma70_r2"/>
</dbReference>
<evidence type="ECO:0000256" key="2">
    <source>
        <dbReference type="ARBA" id="ARBA00023015"/>
    </source>
</evidence>
<dbReference type="Pfam" id="PF08281">
    <property type="entry name" value="Sigma70_r4_2"/>
    <property type="match status" value="1"/>
</dbReference>
<dbReference type="SUPFAM" id="SSF88659">
    <property type="entry name" value="Sigma3 and sigma4 domains of RNA polymerase sigma factors"/>
    <property type="match status" value="1"/>
</dbReference>
<proteinExistence type="inferred from homology"/>
<protein>
    <submittedName>
        <fullName evidence="7">RNA polymerase sigma-70 factor (ECF subfamily)</fullName>
    </submittedName>
</protein>
<dbReference type="CDD" id="cd06171">
    <property type="entry name" value="Sigma70_r4"/>
    <property type="match status" value="1"/>
</dbReference>
<dbReference type="InterPro" id="IPR036388">
    <property type="entry name" value="WH-like_DNA-bd_sf"/>
</dbReference>
<dbReference type="Proteomes" id="UP000295515">
    <property type="component" value="Unassembled WGS sequence"/>
</dbReference>
<dbReference type="GeneID" id="98916938"/>
<feature type="domain" description="RNA polymerase sigma-70 region 2" evidence="5">
    <location>
        <begin position="19"/>
        <end position="74"/>
    </location>
</feature>
<reference evidence="7 8" key="1">
    <citation type="submission" date="2019-03" db="EMBL/GenBank/DDBJ databases">
        <title>Genomic Encyclopedia of Type Strains, Phase IV (KMG-IV): sequencing the most valuable type-strain genomes for metagenomic binning, comparative biology and taxonomic classification.</title>
        <authorList>
            <person name="Goeker M."/>
        </authorList>
    </citation>
    <scope>NUCLEOTIDE SEQUENCE [LARGE SCALE GENOMIC DNA]</scope>
    <source>
        <strain evidence="7 8">DSM 29487</strain>
    </source>
</reference>
<dbReference type="EMBL" id="SMCQ01000046">
    <property type="protein sequence ID" value="TCV90886.1"/>
    <property type="molecule type" value="Genomic_DNA"/>
</dbReference>
<evidence type="ECO:0000313" key="8">
    <source>
        <dbReference type="Proteomes" id="UP000295515"/>
    </source>
</evidence>
<dbReference type="InterPro" id="IPR039425">
    <property type="entry name" value="RNA_pol_sigma-70-like"/>
</dbReference>
<evidence type="ECO:0000256" key="4">
    <source>
        <dbReference type="ARBA" id="ARBA00023163"/>
    </source>
</evidence>
<dbReference type="AlphaFoldDB" id="A0A4R3YFH3"/>
<accession>A0A4R3YFH3</accession>
<dbReference type="PANTHER" id="PTHR43133:SF60">
    <property type="entry name" value="RNA POLYMERASE SIGMA FACTOR SIGV"/>
    <property type="match status" value="1"/>
</dbReference>
<dbReference type="GO" id="GO:0006352">
    <property type="term" value="P:DNA-templated transcription initiation"/>
    <property type="evidence" value="ECO:0007669"/>
    <property type="project" value="InterPro"/>
</dbReference>
<dbReference type="Gene3D" id="1.10.1740.10">
    <property type="match status" value="1"/>
</dbReference>
<dbReference type="InterPro" id="IPR013325">
    <property type="entry name" value="RNA_pol_sigma_r2"/>
</dbReference>
<evidence type="ECO:0000313" key="7">
    <source>
        <dbReference type="EMBL" id="TCV90886.1"/>
    </source>
</evidence>
<feature type="domain" description="RNA polymerase sigma factor 70 region 4 type 2" evidence="6">
    <location>
        <begin position="104"/>
        <end position="149"/>
    </location>
</feature>
<keyword evidence="3" id="KW-0731">Sigma factor</keyword>
<dbReference type="Gene3D" id="1.10.10.10">
    <property type="entry name" value="Winged helix-like DNA-binding domain superfamily/Winged helix DNA-binding domain"/>
    <property type="match status" value="1"/>
</dbReference>
<evidence type="ECO:0000256" key="3">
    <source>
        <dbReference type="ARBA" id="ARBA00023082"/>
    </source>
</evidence>
<dbReference type="Pfam" id="PF04542">
    <property type="entry name" value="Sigma70_r2"/>
    <property type="match status" value="1"/>
</dbReference>
<dbReference type="InterPro" id="IPR014284">
    <property type="entry name" value="RNA_pol_sigma-70_dom"/>
</dbReference>
<dbReference type="SUPFAM" id="SSF88946">
    <property type="entry name" value="Sigma2 domain of RNA polymerase sigma factors"/>
    <property type="match status" value="1"/>
</dbReference>
<dbReference type="InterPro" id="IPR013324">
    <property type="entry name" value="RNA_pol_sigma_r3/r4-like"/>
</dbReference>
<evidence type="ECO:0000259" key="5">
    <source>
        <dbReference type="Pfam" id="PF04542"/>
    </source>
</evidence>
<dbReference type="NCBIfam" id="TIGR02937">
    <property type="entry name" value="sigma70-ECF"/>
    <property type="match status" value="1"/>
</dbReference>
<dbReference type="GO" id="GO:0003677">
    <property type="term" value="F:DNA binding"/>
    <property type="evidence" value="ECO:0007669"/>
    <property type="project" value="InterPro"/>
</dbReference>
<name>A0A4R3YFH3_9FIRM</name>
<gene>
    <name evidence="7" type="ORF">EDD60_1461</name>
</gene>